<comment type="caution">
    <text evidence="2">The sequence shown here is derived from an EMBL/GenBank/DDBJ whole genome shotgun (WGS) entry which is preliminary data.</text>
</comment>
<sequence>MRGKTMIGELVHGYVEHEEVYHTFIKVRVLISDNKKLIGKIVRIDEKELQIYSMTDHWTKDEITNLIDLALSTRDREWFDKLSSKVKKGEFLDVIKNQETFSRFAKK</sequence>
<evidence type="ECO:0000259" key="1">
    <source>
        <dbReference type="Pfam" id="PF08858"/>
    </source>
</evidence>
<reference evidence="2" key="1">
    <citation type="journal article" date="2014" name="Genome Announc.">
        <title>Draft Genome Sequences of Three Alkaliphilic Bacillus Strains, Bacillus wakoensis JCM 9140T, Bacillus akibai JCM 9157T, and Bacillus hemicellulosilyticus JCM 9152T.</title>
        <authorList>
            <person name="Yuki M."/>
            <person name="Oshima K."/>
            <person name="Suda W."/>
            <person name="Oshida Y."/>
            <person name="Kitamura K."/>
            <person name="Iida T."/>
            <person name="Hattori M."/>
            <person name="Ohkuma M."/>
        </authorList>
    </citation>
    <scope>NUCLEOTIDE SEQUENCE [LARGE SCALE GENOMIC DNA]</scope>
    <source>
        <strain evidence="2">JCM 9152</strain>
    </source>
</reference>
<dbReference type="InterPro" id="IPR014957">
    <property type="entry name" value="IDEAL_dom"/>
</dbReference>
<protein>
    <recommendedName>
        <fullName evidence="1">IDEAL domain-containing protein</fullName>
    </recommendedName>
</protein>
<accession>W4QI90</accession>
<dbReference type="AlphaFoldDB" id="W4QI90"/>
<name>W4QI90_9BACI</name>
<feature type="domain" description="IDEAL" evidence="1">
    <location>
        <begin position="60"/>
        <end position="85"/>
    </location>
</feature>
<organism evidence="2 3">
    <name type="scientific">Halalkalibacter hemicellulosilyticusJCM 9152</name>
    <dbReference type="NCBI Taxonomy" id="1236971"/>
    <lineage>
        <taxon>Bacteria</taxon>
        <taxon>Bacillati</taxon>
        <taxon>Bacillota</taxon>
        <taxon>Bacilli</taxon>
        <taxon>Bacillales</taxon>
        <taxon>Bacillaceae</taxon>
        <taxon>Halalkalibacter</taxon>
    </lineage>
</organism>
<dbReference type="Pfam" id="PF08858">
    <property type="entry name" value="IDEAL"/>
    <property type="match status" value="1"/>
</dbReference>
<evidence type="ECO:0000313" key="3">
    <source>
        <dbReference type="Proteomes" id="UP000018895"/>
    </source>
</evidence>
<evidence type="ECO:0000313" key="2">
    <source>
        <dbReference type="EMBL" id="GAE31044.1"/>
    </source>
</evidence>
<dbReference type="EMBL" id="BAUU01000015">
    <property type="protein sequence ID" value="GAE31044.1"/>
    <property type="molecule type" value="Genomic_DNA"/>
</dbReference>
<dbReference type="Proteomes" id="UP000018895">
    <property type="component" value="Unassembled WGS sequence"/>
</dbReference>
<gene>
    <name evidence="2" type="ORF">JCM9152_2482</name>
</gene>
<keyword evidence="3" id="KW-1185">Reference proteome</keyword>
<proteinExistence type="predicted"/>